<keyword evidence="3" id="KW-1185">Reference proteome</keyword>
<sequence length="146" mass="15126">MIEFVGLSIVLLIPFVYLFLAVFAVQRSAFGVTQAAREAGRAFATSQSETAGLERARLAAQLAFTDQGIDGAPEVRFAPQGADCGAGNPGDGAATLEPGARFVVCVRAHVDLPGVGAVAGGLADVTVNGQFTVVVDAYRADRRETQ</sequence>
<dbReference type="AlphaFoldDB" id="A0A1S1Q2B5"/>
<dbReference type="RefSeq" id="WP_071064642.1">
    <property type="nucleotide sequence ID" value="NZ_MAXA01000219.1"/>
</dbReference>
<feature type="transmembrane region" description="Helical" evidence="1">
    <location>
        <begin position="6"/>
        <end position="25"/>
    </location>
</feature>
<accession>A0A1S1Q2B5</accession>
<dbReference type="Proteomes" id="UP000179769">
    <property type="component" value="Unassembled WGS sequence"/>
</dbReference>
<gene>
    <name evidence="2" type="ORF">BBK14_20065</name>
</gene>
<protein>
    <recommendedName>
        <fullName evidence="4">Pilus assembly protein TadE</fullName>
    </recommendedName>
</protein>
<evidence type="ECO:0008006" key="4">
    <source>
        <dbReference type="Google" id="ProtNLM"/>
    </source>
</evidence>
<keyword evidence="1" id="KW-0472">Membrane</keyword>
<organism evidence="2 3">
    <name type="scientific">Parafrankia soli</name>
    <dbReference type="NCBI Taxonomy" id="2599596"/>
    <lineage>
        <taxon>Bacteria</taxon>
        <taxon>Bacillati</taxon>
        <taxon>Actinomycetota</taxon>
        <taxon>Actinomycetes</taxon>
        <taxon>Frankiales</taxon>
        <taxon>Frankiaceae</taxon>
        <taxon>Parafrankia</taxon>
    </lineage>
</organism>
<evidence type="ECO:0000313" key="3">
    <source>
        <dbReference type="Proteomes" id="UP000179769"/>
    </source>
</evidence>
<dbReference type="OrthoDB" id="3213591at2"/>
<keyword evidence="1" id="KW-1133">Transmembrane helix</keyword>
<evidence type="ECO:0000313" key="2">
    <source>
        <dbReference type="EMBL" id="OHV27651.1"/>
    </source>
</evidence>
<reference evidence="3" key="1">
    <citation type="submission" date="2016-07" db="EMBL/GenBank/DDBJ databases">
        <title>Frankia sp. NRRL B-16219 Genome sequencing.</title>
        <authorList>
            <person name="Ghodhbane-Gtari F."/>
            <person name="Swanson E."/>
            <person name="Gueddou A."/>
            <person name="Louati M."/>
            <person name="Nouioui I."/>
            <person name="Hezbri K."/>
            <person name="Abebe-Akele F."/>
            <person name="Simpson S."/>
            <person name="Morris K."/>
            <person name="Thomas K."/>
            <person name="Gtari M."/>
            <person name="Tisa L.S."/>
        </authorList>
    </citation>
    <scope>NUCLEOTIDE SEQUENCE [LARGE SCALE GENOMIC DNA]</scope>
    <source>
        <strain evidence="3">NRRL B-16219</strain>
    </source>
</reference>
<name>A0A1S1Q2B5_9ACTN</name>
<dbReference type="EMBL" id="MAXA01000219">
    <property type="protein sequence ID" value="OHV27651.1"/>
    <property type="molecule type" value="Genomic_DNA"/>
</dbReference>
<keyword evidence="1" id="KW-0812">Transmembrane</keyword>
<comment type="caution">
    <text evidence="2">The sequence shown here is derived from an EMBL/GenBank/DDBJ whole genome shotgun (WGS) entry which is preliminary data.</text>
</comment>
<evidence type="ECO:0000256" key="1">
    <source>
        <dbReference type="SAM" id="Phobius"/>
    </source>
</evidence>
<proteinExistence type="predicted"/>